<dbReference type="EMBL" id="MIJY01000034">
    <property type="protein sequence ID" value="OEG12377.1"/>
    <property type="molecule type" value="Genomic_DNA"/>
</dbReference>
<keyword evidence="4" id="KW-1185">Reference proteome</keyword>
<dbReference type="Proteomes" id="UP000095094">
    <property type="component" value="Unassembled WGS sequence"/>
</dbReference>
<dbReference type="InterPro" id="IPR027051">
    <property type="entry name" value="XdhC_Rossmann_dom"/>
</dbReference>
<protein>
    <submittedName>
        <fullName evidence="3">Xanthine dehydrogenase accessory factor</fullName>
    </submittedName>
</protein>
<name>A0A1E5GI74_9ENTE</name>
<evidence type="ECO:0000259" key="2">
    <source>
        <dbReference type="Pfam" id="PF13478"/>
    </source>
</evidence>
<feature type="domain" description="XdhC- CoxI" evidence="1">
    <location>
        <begin position="12"/>
        <end position="72"/>
    </location>
</feature>
<evidence type="ECO:0000313" key="4">
    <source>
        <dbReference type="Proteomes" id="UP000095094"/>
    </source>
</evidence>
<dbReference type="Pfam" id="PF13478">
    <property type="entry name" value="XdhC_C"/>
    <property type="match status" value="1"/>
</dbReference>
<feature type="domain" description="XdhC Rossmann" evidence="2">
    <location>
        <begin position="187"/>
        <end position="329"/>
    </location>
</feature>
<proteinExistence type="predicted"/>
<dbReference type="OrthoDB" id="9773039at2"/>
<organism evidence="3 4">
    <name type="scientific">Enterococcus termitis</name>
    <dbReference type="NCBI Taxonomy" id="332950"/>
    <lineage>
        <taxon>Bacteria</taxon>
        <taxon>Bacillati</taxon>
        <taxon>Bacillota</taxon>
        <taxon>Bacilli</taxon>
        <taxon>Lactobacillales</taxon>
        <taxon>Enterococcaceae</taxon>
        <taxon>Enterococcus</taxon>
    </lineage>
</organism>
<dbReference type="AlphaFoldDB" id="A0A1E5GI74"/>
<evidence type="ECO:0000259" key="1">
    <source>
        <dbReference type="Pfam" id="PF02625"/>
    </source>
</evidence>
<dbReference type="Pfam" id="PF02625">
    <property type="entry name" value="XdhC_CoxI"/>
    <property type="match status" value="1"/>
</dbReference>
<dbReference type="Gene3D" id="3.40.50.720">
    <property type="entry name" value="NAD(P)-binding Rossmann-like Domain"/>
    <property type="match status" value="1"/>
</dbReference>
<gene>
    <name evidence="3" type="ORF">BCR25_07515</name>
</gene>
<dbReference type="PANTHER" id="PTHR30388:SF6">
    <property type="entry name" value="XANTHINE DEHYDROGENASE SUBUNIT A-RELATED"/>
    <property type="match status" value="1"/>
</dbReference>
<evidence type="ECO:0000313" key="3">
    <source>
        <dbReference type="EMBL" id="OEG12377.1"/>
    </source>
</evidence>
<dbReference type="RefSeq" id="WP_069664079.1">
    <property type="nucleotide sequence ID" value="NZ_JBHUJJ010000001.1"/>
</dbReference>
<comment type="caution">
    <text evidence="3">The sequence shown here is derived from an EMBL/GenBank/DDBJ whole genome shotgun (WGS) entry which is preliminary data.</text>
</comment>
<dbReference type="PANTHER" id="PTHR30388">
    <property type="entry name" value="ALDEHYDE OXIDOREDUCTASE MOLYBDENUM COFACTOR ASSEMBLY PROTEIN"/>
    <property type="match status" value="1"/>
</dbReference>
<sequence length="336" mass="37064">MREIFEQLAKAINQQQDTVLVTVISSSGSTPRSEGARMLISDSGRIAGTIGGGAVEFRAEQLAKEVLKTRTAIQETFILAPNDVADLGMICGGNVEVLFQFLSYQEPSNLEICNLFQEYNAKNQQCWLISEIGEKPSNRISLYDKASILSSSDLQGLKEADIKQGISIVSSEGGTFLVESLLQTGKVYIFGGGHVAQALVPVLKRLAFYCVVLDDRAELLTAEYFPDADQSIVVDLKHIEETIHVTADDYMVIMTRGHQFDFEVTRQLLPMKPYYIGVMGSKHKIAVQIKRLKESGFEASEIERINMPIGLKIKAETPAELAISVAGELIIKRSEK</sequence>
<dbReference type="InterPro" id="IPR003777">
    <property type="entry name" value="XdhC_CoxI"/>
</dbReference>
<dbReference type="InterPro" id="IPR052698">
    <property type="entry name" value="MoCofactor_Util/Proc"/>
</dbReference>
<reference evidence="4" key="1">
    <citation type="submission" date="2016-09" db="EMBL/GenBank/DDBJ databases">
        <authorList>
            <person name="Gulvik C.A."/>
        </authorList>
    </citation>
    <scope>NUCLEOTIDE SEQUENCE [LARGE SCALE GENOMIC DNA]</scope>
    <source>
        <strain evidence="4">LMG 8895</strain>
    </source>
</reference>
<accession>A0A1E5GI74</accession>